<reference evidence="2 3" key="1">
    <citation type="submission" date="2020-11" db="EMBL/GenBank/DDBJ databases">
        <title>Draft genome sequencing of a Lachnospiraceae strain isolated from anoxic soil subjected to BSD treatment.</title>
        <authorList>
            <person name="Uek A."/>
            <person name="Tonouchi A."/>
        </authorList>
    </citation>
    <scope>NUCLEOTIDE SEQUENCE [LARGE SCALE GENOMIC DNA]</scope>
    <source>
        <strain evidence="2 3">TB5</strain>
    </source>
</reference>
<dbReference type="KEGG" id="ahb:bsdtb5_33770"/>
<keyword evidence="1" id="KW-0472">Membrane</keyword>
<proteinExistence type="predicted"/>
<evidence type="ECO:0000313" key="2">
    <source>
        <dbReference type="EMBL" id="BCN32082.1"/>
    </source>
</evidence>
<name>A0A7R7ENJ2_9FIRM</name>
<gene>
    <name evidence="2" type="ORF">bsdtb5_33770</name>
</gene>
<sequence length="72" mass="8276">MPAKKLATANIIPVFLFMRSPPIIGLILLSNLSYSYVITLILSIYYYIFNHISISKYGMYNLKNIIYIKIGN</sequence>
<organism evidence="2 3">
    <name type="scientific">Anaeromicropila herbilytica</name>
    <dbReference type="NCBI Taxonomy" id="2785025"/>
    <lineage>
        <taxon>Bacteria</taxon>
        <taxon>Bacillati</taxon>
        <taxon>Bacillota</taxon>
        <taxon>Clostridia</taxon>
        <taxon>Lachnospirales</taxon>
        <taxon>Lachnospiraceae</taxon>
        <taxon>Anaeromicropila</taxon>
    </lineage>
</organism>
<dbReference type="AlphaFoldDB" id="A0A7R7ENJ2"/>
<evidence type="ECO:0000256" key="1">
    <source>
        <dbReference type="SAM" id="Phobius"/>
    </source>
</evidence>
<protein>
    <submittedName>
        <fullName evidence="2">Uncharacterized protein</fullName>
    </submittedName>
</protein>
<dbReference type="EMBL" id="AP024169">
    <property type="protein sequence ID" value="BCN32082.1"/>
    <property type="molecule type" value="Genomic_DNA"/>
</dbReference>
<evidence type="ECO:0000313" key="3">
    <source>
        <dbReference type="Proteomes" id="UP000595897"/>
    </source>
</evidence>
<accession>A0A7R7ENJ2</accession>
<keyword evidence="1" id="KW-1133">Transmembrane helix</keyword>
<keyword evidence="1" id="KW-0812">Transmembrane</keyword>
<keyword evidence="3" id="KW-1185">Reference proteome</keyword>
<feature type="transmembrane region" description="Helical" evidence="1">
    <location>
        <begin position="23"/>
        <end position="49"/>
    </location>
</feature>
<dbReference type="Proteomes" id="UP000595897">
    <property type="component" value="Chromosome"/>
</dbReference>